<proteinExistence type="predicted"/>
<keyword evidence="1" id="KW-1133">Transmembrane helix</keyword>
<dbReference type="AlphaFoldDB" id="A0A1I3TUR7"/>
<protein>
    <submittedName>
        <fullName evidence="2">Uncharacterized protein</fullName>
    </submittedName>
</protein>
<accession>A0A1I3TUR7</accession>
<feature type="transmembrane region" description="Helical" evidence="1">
    <location>
        <begin position="39"/>
        <end position="58"/>
    </location>
</feature>
<keyword evidence="3" id="KW-1185">Reference proteome</keyword>
<organism evidence="2 3">
    <name type="scientific">Halobacillus dabanensis</name>
    <dbReference type="NCBI Taxonomy" id="240302"/>
    <lineage>
        <taxon>Bacteria</taxon>
        <taxon>Bacillati</taxon>
        <taxon>Bacillota</taxon>
        <taxon>Bacilli</taxon>
        <taxon>Bacillales</taxon>
        <taxon>Bacillaceae</taxon>
        <taxon>Halobacillus</taxon>
    </lineage>
</organism>
<keyword evidence="1" id="KW-0812">Transmembrane</keyword>
<reference evidence="3" key="1">
    <citation type="submission" date="2016-10" db="EMBL/GenBank/DDBJ databases">
        <authorList>
            <person name="Varghese N."/>
            <person name="Submissions S."/>
        </authorList>
    </citation>
    <scope>NUCLEOTIDE SEQUENCE [LARGE SCALE GENOMIC DNA]</scope>
    <source>
        <strain evidence="3">CGMCC 1.3704</strain>
    </source>
</reference>
<keyword evidence="1" id="KW-0472">Membrane</keyword>
<dbReference type="EMBL" id="FOSB01000004">
    <property type="protein sequence ID" value="SFJ75018.1"/>
    <property type="molecule type" value="Genomic_DNA"/>
</dbReference>
<dbReference type="OrthoDB" id="2455517at2"/>
<name>A0A1I3TUR7_HALDA</name>
<dbReference type="RefSeq" id="WP_075036039.1">
    <property type="nucleotide sequence ID" value="NZ_FOSB01000004.1"/>
</dbReference>
<evidence type="ECO:0000313" key="3">
    <source>
        <dbReference type="Proteomes" id="UP000183557"/>
    </source>
</evidence>
<evidence type="ECO:0000256" key="1">
    <source>
        <dbReference type="SAM" id="Phobius"/>
    </source>
</evidence>
<gene>
    <name evidence="2" type="ORF">SAMN04487936_10436</name>
</gene>
<dbReference type="Proteomes" id="UP000183557">
    <property type="component" value="Unassembled WGS sequence"/>
</dbReference>
<evidence type="ECO:0000313" key="2">
    <source>
        <dbReference type="EMBL" id="SFJ75018.1"/>
    </source>
</evidence>
<sequence>MIMIAFIPILMLLAIVTMLTVLNNKSVKIGLGRGKTGKWMLIGYGGLLLLATTTFFLLPFEKTELEAKQDDEAWEKKANEFYEAVHGGNLEQLSDKWLKKEWSFSYDKEKLFINAPSNDVNGVNIFVERTQELQDSIDVSYYQTPIVVNGYEVEKAYHPDVNMETTALVVYPGTTHHLQYKMFGTEFPFNQFSEEGAHWADSTVSHWNGAALYIRIPARIDLEEDEYTYTIVEPS</sequence>